<dbReference type="PROSITE" id="PS51257">
    <property type="entry name" value="PROKAR_LIPOPROTEIN"/>
    <property type="match status" value="1"/>
</dbReference>
<sequence>MRRLVLLLAGVLVLAGCGTDSASDDPDVTGEWQLTSGTALGAELPIPPGTTATLALSGGKADGVAFCNRFFASYELDGATFSIGDIGQTEMGCEPDVMSAESTYLAALAAVDTAVLDGADLLLTGAGVELRFGPVPAVPDSPLEGARWLLESLVDGETASSTTGDPAVLVLGADRRAEATTGCRTLTATWLLEDEALVLDDLLPDGAACPPDLVGQDAHVTAVLQAGPAVEITEDRLTLTAPDGRGLVYRAG</sequence>
<dbReference type="InterPro" id="IPR038670">
    <property type="entry name" value="HslJ-like_sf"/>
</dbReference>
<dbReference type="AlphaFoldDB" id="A0A285V7M7"/>
<dbReference type="Proteomes" id="UP000219435">
    <property type="component" value="Unassembled WGS sequence"/>
</dbReference>
<dbReference type="Pfam" id="PF03724">
    <property type="entry name" value="META"/>
    <property type="match status" value="2"/>
</dbReference>
<accession>A0A285V7M7</accession>
<gene>
    <name evidence="3" type="ORF">SAMN05660748_1761</name>
</gene>
<dbReference type="PANTHER" id="PTHR35535:SF2">
    <property type="entry name" value="DUF306 DOMAIN-CONTAINING PROTEIN"/>
    <property type="match status" value="1"/>
</dbReference>
<dbReference type="Gene3D" id="2.40.128.270">
    <property type="match status" value="2"/>
</dbReference>
<keyword evidence="3" id="KW-0346">Stress response</keyword>
<dbReference type="PANTHER" id="PTHR35535">
    <property type="entry name" value="HEAT SHOCK PROTEIN HSLJ"/>
    <property type="match status" value="1"/>
</dbReference>
<evidence type="ECO:0000313" key="4">
    <source>
        <dbReference type="Proteomes" id="UP000219435"/>
    </source>
</evidence>
<dbReference type="InterPro" id="IPR053147">
    <property type="entry name" value="Hsp_HslJ-like"/>
</dbReference>
<feature type="domain" description="DUF306" evidence="2">
    <location>
        <begin position="30"/>
        <end position="127"/>
    </location>
</feature>
<evidence type="ECO:0000313" key="3">
    <source>
        <dbReference type="EMBL" id="SOC49046.1"/>
    </source>
</evidence>
<keyword evidence="1" id="KW-0732">Signal</keyword>
<dbReference type="EMBL" id="OBQI01000002">
    <property type="protein sequence ID" value="SOC49046.1"/>
    <property type="molecule type" value="Genomic_DNA"/>
</dbReference>
<proteinExistence type="predicted"/>
<evidence type="ECO:0000256" key="1">
    <source>
        <dbReference type="SAM" id="SignalP"/>
    </source>
</evidence>
<organism evidence="3 4">
    <name type="scientific">Blastococcus aggregatus</name>
    <dbReference type="NCBI Taxonomy" id="38502"/>
    <lineage>
        <taxon>Bacteria</taxon>
        <taxon>Bacillati</taxon>
        <taxon>Actinomycetota</taxon>
        <taxon>Actinomycetes</taxon>
        <taxon>Geodermatophilales</taxon>
        <taxon>Geodermatophilaceae</taxon>
        <taxon>Blastococcus</taxon>
    </lineage>
</organism>
<dbReference type="RefSeq" id="WP_097194603.1">
    <property type="nucleotide sequence ID" value="NZ_OBQI01000002.1"/>
</dbReference>
<evidence type="ECO:0000259" key="2">
    <source>
        <dbReference type="Pfam" id="PF03724"/>
    </source>
</evidence>
<keyword evidence="4" id="KW-1185">Reference proteome</keyword>
<protein>
    <submittedName>
        <fullName evidence="3">Heat shock protein HslJ</fullName>
    </submittedName>
</protein>
<name>A0A285V7M7_9ACTN</name>
<feature type="chain" id="PRO_5013307129" evidence="1">
    <location>
        <begin position="23"/>
        <end position="252"/>
    </location>
</feature>
<dbReference type="InterPro" id="IPR005184">
    <property type="entry name" value="DUF306_Meta_HslJ"/>
</dbReference>
<feature type="domain" description="DUF306" evidence="2">
    <location>
        <begin position="141"/>
        <end position="247"/>
    </location>
</feature>
<reference evidence="4" key="1">
    <citation type="submission" date="2017-08" db="EMBL/GenBank/DDBJ databases">
        <authorList>
            <person name="Varghese N."/>
            <person name="Submissions S."/>
        </authorList>
    </citation>
    <scope>NUCLEOTIDE SEQUENCE [LARGE SCALE GENOMIC DNA]</scope>
    <source>
        <strain evidence="4">DSM 4725</strain>
    </source>
</reference>
<feature type="signal peptide" evidence="1">
    <location>
        <begin position="1"/>
        <end position="22"/>
    </location>
</feature>
<dbReference type="OrthoDB" id="507754at2"/>